<feature type="domain" description="SCAN box" evidence="2">
    <location>
        <begin position="60"/>
        <end position="136"/>
    </location>
</feature>
<evidence type="ECO:0000256" key="1">
    <source>
        <dbReference type="ARBA" id="ARBA00023242"/>
    </source>
</evidence>
<reference evidence="3" key="1">
    <citation type="journal article" date="2016" name="Nat. Commun.">
        <title>The channel catfish genome sequence provides insights into the evolution of scale formation in teleosts.</title>
        <authorList>
            <person name="Liu Z."/>
            <person name="Liu S."/>
            <person name="Yao J."/>
            <person name="Bao L."/>
            <person name="Zhang J."/>
            <person name="Li Y."/>
            <person name="Jiang C."/>
            <person name="Sun L."/>
            <person name="Wang R."/>
            <person name="Zhang Y."/>
            <person name="Zhou T."/>
            <person name="Zeng Q."/>
            <person name="Fu Q."/>
            <person name="Gao S."/>
            <person name="Li N."/>
            <person name="Koren S."/>
            <person name="Jiang Y."/>
            <person name="Zimin A."/>
            <person name="Xu P."/>
            <person name="Phillippy A.M."/>
            <person name="Geng X."/>
            <person name="Song L."/>
            <person name="Sun F."/>
            <person name="Li C."/>
            <person name="Wang X."/>
            <person name="Chen A."/>
            <person name="Jin Y."/>
            <person name="Yuan Z."/>
            <person name="Yang Y."/>
            <person name="Tan S."/>
            <person name="Peatman E."/>
            <person name="Lu J."/>
            <person name="Qin Z."/>
            <person name="Dunham R."/>
            <person name="Li Z."/>
            <person name="Sonstegard T."/>
            <person name="Feng J."/>
            <person name="Danzmann R.G."/>
            <person name="Schroeder S."/>
            <person name="Scheffler B."/>
            <person name="Duke M.V."/>
            <person name="Ballard L."/>
            <person name="Kucuktas H."/>
            <person name="Kaltenboeck L."/>
            <person name="Liu H."/>
            <person name="Armbruster J."/>
            <person name="Xie Y."/>
            <person name="Kirby M.L."/>
            <person name="Tian Y."/>
            <person name="Flanagan M.E."/>
            <person name="Mu W."/>
            <person name="Waldbieser G.C."/>
        </authorList>
    </citation>
    <scope>NUCLEOTIDE SEQUENCE [LARGE SCALE GENOMIC DNA]</scope>
    <source>
        <strain evidence="3">SDA103</strain>
    </source>
</reference>
<organism evidence="3 4">
    <name type="scientific">Ictalurus punctatus</name>
    <name type="common">Channel catfish</name>
    <name type="synonym">Silurus punctatus</name>
    <dbReference type="NCBI Taxonomy" id="7998"/>
    <lineage>
        <taxon>Eukaryota</taxon>
        <taxon>Metazoa</taxon>
        <taxon>Chordata</taxon>
        <taxon>Craniata</taxon>
        <taxon>Vertebrata</taxon>
        <taxon>Euteleostomi</taxon>
        <taxon>Actinopterygii</taxon>
        <taxon>Neopterygii</taxon>
        <taxon>Teleostei</taxon>
        <taxon>Ostariophysi</taxon>
        <taxon>Siluriformes</taxon>
        <taxon>Ictaluridae</taxon>
        <taxon>Ictalurus</taxon>
    </lineage>
</organism>
<dbReference type="Gene3D" id="1.10.4020.10">
    <property type="entry name" value="DNA breaking-rejoining enzymes"/>
    <property type="match status" value="2"/>
</dbReference>
<keyword evidence="3" id="KW-1185">Reference proteome</keyword>
<name>A0A2D0SIL1_ICTPU</name>
<dbReference type="Pfam" id="PF02023">
    <property type="entry name" value="SCAN"/>
    <property type="match status" value="2"/>
</dbReference>
<dbReference type="SUPFAM" id="SSF47353">
    <property type="entry name" value="Retrovirus capsid dimerization domain-like"/>
    <property type="match status" value="2"/>
</dbReference>
<dbReference type="PROSITE" id="PS50804">
    <property type="entry name" value="SCAN_BOX"/>
    <property type="match status" value="2"/>
</dbReference>
<keyword evidence="1" id="KW-0539">Nucleus</keyword>
<dbReference type="Proteomes" id="UP000221080">
    <property type="component" value="Chromosome 15"/>
</dbReference>
<dbReference type="PANTHER" id="PTHR45935:SF15">
    <property type="entry name" value="SCAN BOX DOMAIN-CONTAINING PROTEIN"/>
    <property type="match status" value="1"/>
</dbReference>
<feature type="domain" description="SCAN box" evidence="2">
    <location>
        <begin position="212"/>
        <end position="289"/>
    </location>
</feature>
<gene>
    <name evidence="4" type="primary">LOC108275920</name>
</gene>
<dbReference type="OrthoDB" id="8930638at2759"/>
<proteinExistence type="predicted"/>
<dbReference type="InterPro" id="IPR050916">
    <property type="entry name" value="SCAN-C2H2_zinc_finger"/>
</dbReference>
<dbReference type="KEGG" id="ipu:108275920"/>
<evidence type="ECO:0000259" key="2">
    <source>
        <dbReference type="PROSITE" id="PS50804"/>
    </source>
</evidence>
<dbReference type="SMART" id="SM00431">
    <property type="entry name" value="SCAN"/>
    <property type="match status" value="1"/>
</dbReference>
<protein>
    <submittedName>
        <fullName evidence="4">Zinc finger protein 483 isoform X1</fullName>
    </submittedName>
</protein>
<accession>A0A2D0SIL1</accession>
<evidence type="ECO:0000313" key="4">
    <source>
        <dbReference type="RefSeq" id="XP_017342543.1"/>
    </source>
</evidence>
<dbReference type="InterPro" id="IPR003309">
    <property type="entry name" value="SCAN_dom"/>
</dbReference>
<evidence type="ECO:0000313" key="3">
    <source>
        <dbReference type="Proteomes" id="UP000221080"/>
    </source>
</evidence>
<dbReference type="InterPro" id="IPR038269">
    <property type="entry name" value="SCAN_sf"/>
</dbReference>
<dbReference type="GeneID" id="108275920"/>
<dbReference type="PANTHER" id="PTHR45935">
    <property type="entry name" value="PROTEIN ZBED8-RELATED"/>
    <property type="match status" value="1"/>
</dbReference>
<dbReference type="RefSeq" id="XP_017342543.1">
    <property type="nucleotide sequence ID" value="XM_017487054.2"/>
</dbReference>
<dbReference type="AlphaFoldDB" id="A0A2D0SIL1"/>
<sequence>MTAEHRLSEISCSDFYSTMGSTNSTEMIKILIQARAATQQKLQSNMQQPESILQWSEQHRQRFRSLTLREVGDQFAFVQQLQDLCQKWLLAEDCDPARIVQRVVMEQFINQLPEETAHWVQNHQPATLNEAIHLAKIHLTAFILSTSLPEYDSTMNSTEMITIPHVEQWQRQYLEALIKGQAEIQWMLQSFMHQLECKDSKTAVSQQSEQYRLRFRSVTVGEIGDLFVFAQQLQDLGQKWLLAEDCDPARIVQRVVFEQFINRLPEETAHWVQHHQPATLNEAIQLSKNHPLSLTTTIKRSNFI</sequence>
<reference evidence="4" key="2">
    <citation type="submission" date="2025-08" db="UniProtKB">
        <authorList>
            <consortium name="RefSeq"/>
        </authorList>
    </citation>
    <scope>IDENTIFICATION</scope>
    <source>
        <tissue evidence="4">Blood</tissue>
    </source>
</reference>